<accession>A0A9W9LWZ3</accession>
<reference evidence="1" key="2">
    <citation type="journal article" date="2023" name="IMA Fungus">
        <title>Comparative genomic study of the Penicillium genus elucidates a diverse pangenome and 15 lateral gene transfer events.</title>
        <authorList>
            <person name="Petersen C."/>
            <person name="Sorensen T."/>
            <person name="Nielsen M.R."/>
            <person name="Sondergaard T.E."/>
            <person name="Sorensen J.L."/>
            <person name="Fitzpatrick D.A."/>
            <person name="Frisvad J.C."/>
            <person name="Nielsen K.L."/>
        </authorList>
    </citation>
    <scope>NUCLEOTIDE SEQUENCE</scope>
    <source>
        <strain evidence="1">IBT 21917</strain>
    </source>
</reference>
<dbReference type="EMBL" id="JAPQKO010000002">
    <property type="protein sequence ID" value="KAJ5180234.1"/>
    <property type="molecule type" value="Genomic_DNA"/>
</dbReference>
<dbReference type="AlphaFoldDB" id="A0A9W9LWZ3"/>
<evidence type="ECO:0000313" key="1">
    <source>
        <dbReference type="EMBL" id="KAJ5180234.1"/>
    </source>
</evidence>
<comment type="caution">
    <text evidence="1">The sequence shown here is derived from an EMBL/GenBank/DDBJ whole genome shotgun (WGS) entry which is preliminary data.</text>
</comment>
<dbReference type="Proteomes" id="UP001146351">
    <property type="component" value="Unassembled WGS sequence"/>
</dbReference>
<sequence>MKVSPILFAAAGTLFSLVQLTPAPINLLVSTLAGGVAAGTMGQIVKHAKRVDEFLVDLESRDEDLLAGLPKLAADDCKAQLKGTTVTFAAADNNGVRIDNVPSSCMTLANVFLGQNPNQPAPTPMGSASLEYHNLADDQLHQLQAVLDRNQGH</sequence>
<keyword evidence="2" id="KW-1185">Reference proteome</keyword>
<dbReference type="OrthoDB" id="4161406at2759"/>
<gene>
    <name evidence="1" type="ORF">N7492_003444</name>
</gene>
<protein>
    <submittedName>
        <fullName evidence="1">Uncharacterized protein</fullName>
    </submittedName>
</protein>
<name>A0A9W9LWZ3_9EURO</name>
<reference evidence="1" key="1">
    <citation type="submission" date="2022-11" db="EMBL/GenBank/DDBJ databases">
        <authorList>
            <person name="Petersen C."/>
        </authorList>
    </citation>
    <scope>NUCLEOTIDE SEQUENCE</scope>
    <source>
        <strain evidence="1">IBT 21917</strain>
    </source>
</reference>
<organism evidence="1 2">
    <name type="scientific">Penicillium capsulatum</name>
    <dbReference type="NCBI Taxonomy" id="69766"/>
    <lineage>
        <taxon>Eukaryota</taxon>
        <taxon>Fungi</taxon>
        <taxon>Dikarya</taxon>
        <taxon>Ascomycota</taxon>
        <taxon>Pezizomycotina</taxon>
        <taxon>Eurotiomycetes</taxon>
        <taxon>Eurotiomycetidae</taxon>
        <taxon>Eurotiales</taxon>
        <taxon>Aspergillaceae</taxon>
        <taxon>Penicillium</taxon>
    </lineage>
</organism>
<proteinExistence type="predicted"/>
<evidence type="ECO:0000313" key="2">
    <source>
        <dbReference type="Proteomes" id="UP001146351"/>
    </source>
</evidence>